<dbReference type="PANTHER" id="PTHR43464:SF19">
    <property type="entry name" value="UBIQUINONE BIOSYNTHESIS O-METHYLTRANSFERASE, MITOCHONDRIAL"/>
    <property type="match status" value="1"/>
</dbReference>
<feature type="domain" description="Methyltransferase type 11" evidence="4">
    <location>
        <begin position="21"/>
        <end position="114"/>
    </location>
</feature>
<dbReference type="InterPro" id="IPR013216">
    <property type="entry name" value="Methyltransf_11"/>
</dbReference>
<evidence type="ECO:0000313" key="5">
    <source>
        <dbReference type="EMBL" id="TCN30204.1"/>
    </source>
</evidence>
<organism evidence="5 6">
    <name type="scientific">Sinorhizobium americanum</name>
    <dbReference type="NCBI Taxonomy" id="194963"/>
    <lineage>
        <taxon>Bacteria</taxon>
        <taxon>Pseudomonadati</taxon>
        <taxon>Pseudomonadota</taxon>
        <taxon>Alphaproteobacteria</taxon>
        <taxon>Hyphomicrobiales</taxon>
        <taxon>Rhizobiaceae</taxon>
        <taxon>Sinorhizobium/Ensifer group</taxon>
        <taxon>Sinorhizobium</taxon>
    </lineage>
</organism>
<dbReference type="InterPro" id="IPR029063">
    <property type="entry name" value="SAM-dependent_MTases_sf"/>
</dbReference>
<evidence type="ECO:0000256" key="3">
    <source>
        <dbReference type="ARBA" id="ARBA00022691"/>
    </source>
</evidence>
<dbReference type="Proteomes" id="UP000295043">
    <property type="component" value="Unassembled WGS sequence"/>
</dbReference>
<evidence type="ECO:0000256" key="1">
    <source>
        <dbReference type="ARBA" id="ARBA00022603"/>
    </source>
</evidence>
<dbReference type="SUPFAM" id="SSF53335">
    <property type="entry name" value="S-adenosyl-L-methionine-dependent methyltransferases"/>
    <property type="match status" value="1"/>
</dbReference>
<evidence type="ECO:0000259" key="4">
    <source>
        <dbReference type="Pfam" id="PF08241"/>
    </source>
</evidence>
<comment type="caution">
    <text evidence="5">The sequence shown here is derived from an EMBL/GenBank/DDBJ whole genome shotgun (WGS) entry which is preliminary data.</text>
</comment>
<dbReference type="GO" id="GO:0032259">
    <property type="term" value="P:methylation"/>
    <property type="evidence" value="ECO:0007669"/>
    <property type="project" value="UniProtKB-KW"/>
</dbReference>
<dbReference type="AlphaFoldDB" id="A0A4R2BW17"/>
<evidence type="ECO:0000313" key="6">
    <source>
        <dbReference type="Proteomes" id="UP000295043"/>
    </source>
</evidence>
<keyword evidence="2 5" id="KW-0808">Transferase</keyword>
<name>A0A4R2BW17_9HYPH</name>
<keyword evidence="3" id="KW-0949">S-adenosyl-L-methionine</keyword>
<proteinExistence type="predicted"/>
<dbReference type="Gene3D" id="3.40.50.150">
    <property type="entry name" value="Vaccinia Virus protein VP39"/>
    <property type="match status" value="1"/>
</dbReference>
<sequence>MVDSPLAVIRSFRQVEGLRILDVGCGNGRLARELIAAGADVWGIDPEPTAIHTARETASGGKFTIASAEALPFASGSFDVALMVNSLHHVAEPLMSVALRESVRVLDDDGLLIVVEPLTSGNFFEALRLVEDETVVRHAAQAAIEAELSNGDLKLAKTYTYVRTETYSSPEQFLDRIVAVDPTRIEVVSRLGSNLKSAVLASARRGAGESLLFDQPMKVHVIERGPASKIHSR</sequence>
<dbReference type="GO" id="GO:0008757">
    <property type="term" value="F:S-adenosylmethionine-dependent methyltransferase activity"/>
    <property type="evidence" value="ECO:0007669"/>
    <property type="project" value="InterPro"/>
</dbReference>
<dbReference type="CDD" id="cd02440">
    <property type="entry name" value="AdoMet_MTases"/>
    <property type="match status" value="1"/>
</dbReference>
<protein>
    <submittedName>
        <fullName evidence="5">Methyltransferase family protein</fullName>
    </submittedName>
</protein>
<gene>
    <name evidence="5" type="ORF">EV184_10875</name>
</gene>
<dbReference type="PANTHER" id="PTHR43464">
    <property type="entry name" value="METHYLTRANSFERASE"/>
    <property type="match status" value="1"/>
</dbReference>
<dbReference type="EMBL" id="SLVU01000008">
    <property type="protein sequence ID" value="TCN30204.1"/>
    <property type="molecule type" value="Genomic_DNA"/>
</dbReference>
<dbReference type="Pfam" id="PF08241">
    <property type="entry name" value="Methyltransf_11"/>
    <property type="match status" value="1"/>
</dbReference>
<keyword evidence="1 5" id="KW-0489">Methyltransferase</keyword>
<dbReference type="RefSeq" id="WP_132075639.1">
    <property type="nucleotide sequence ID" value="NZ_SLVU01000008.1"/>
</dbReference>
<reference evidence="5 6" key="1">
    <citation type="submission" date="2019-03" db="EMBL/GenBank/DDBJ databases">
        <title>Genomic Encyclopedia of Type Strains, Phase IV (KMG-V): Genome sequencing to study the core and pangenomes of soil and plant-associated prokaryotes.</title>
        <authorList>
            <person name="Whitman W."/>
        </authorList>
    </citation>
    <scope>NUCLEOTIDE SEQUENCE [LARGE SCALE GENOMIC DNA]</scope>
    <source>
        <strain evidence="5 6">23C40</strain>
    </source>
</reference>
<evidence type="ECO:0000256" key="2">
    <source>
        <dbReference type="ARBA" id="ARBA00022679"/>
    </source>
</evidence>
<accession>A0A4R2BW17</accession>